<dbReference type="Pfam" id="PF00254">
    <property type="entry name" value="FKBP_C"/>
    <property type="match status" value="1"/>
</dbReference>
<dbReference type="EC" id="5.2.1.8" evidence="6"/>
<evidence type="ECO:0000256" key="3">
    <source>
        <dbReference type="ARBA" id="ARBA00023110"/>
    </source>
</evidence>
<name>A0A838ZQI4_9FLAO</name>
<dbReference type="InterPro" id="IPR001179">
    <property type="entry name" value="PPIase_FKBP_dom"/>
</dbReference>
<dbReference type="InterPro" id="IPR046357">
    <property type="entry name" value="PPIase_dom_sf"/>
</dbReference>
<feature type="region of interest" description="Disordered" evidence="7">
    <location>
        <begin position="280"/>
        <end position="307"/>
    </location>
</feature>
<comment type="similarity">
    <text evidence="2 6">Belongs to the FKBP-type PPIase family.</text>
</comment>
<comment type="caution">
    <text evidence="9">The sequence shown here is derived from an EMBL/GenBank/DDBJ whole genome shotgun (WGS) entry which is preliminary data.</text>
</comment>
<dbReference type="GO" id="GO:0003755">
    <property type="term" value="F:peptidyl-prolyl cis-trans isomerase activity"/>
    <property type="evidence" value="ECO:0007669"/>
    <property type="project" value="UniProtKB-UniRule"/>
</dbReference>
<protein>
    <recommendedName>
        <fullName evidence="6">Peptidyl-prolyl cis-trans isomerase</fullName>
        <ecNumber evidence="6">5.2.1.8</ecNumber>
    </recommendedName>
</protein>
<organism evidence="9 10">
    <name type="scientific">Moheibacter lacus</name>
    <dbReference type="NCBI Taxonomy" id="2745851"/>
    <lineage>
        <taxon>Bacteria</taxon>
        <taxon>Pseudomonadati</taxon>
        <taxon>Bacteroidota</taxon>
        <taxon>Flavobacteriia</taxon>
        <taxon>Flavobacteriales</taxon>
        <taxon>Weeksellaceae</taxon>
        <taxon>Moheibacter</taxon>
    </lineage>
</organism>
<dbReference type="AlphaFoldDB" id="A0A838ZQI4"/>
<dbReference type="PANTHER" id="PTHR43811">
    <property type="entry name" value="FKBP-TYPE PEPTIDYL-PROLYL CIS-TRANS ISOMERASE FKPA"/>
    <property type="match status" value="1"/>
</dbReference>
<evidence type="ECO:0000256" key="7">
    <source>
        <dbReference type="SAM" id="MobiDB-lite"/>
    </source>
</evidence>
<dbReference type="RefSeq" id="WP_182043018.1">
    <property type="nucleotide sequence ID" value="NZ_JACDZE010000001.1"/>
</dbReference>
<dbReference type="InterPro" id="IPR000774">
    <property type="entry name" value="PPIase_FKBP_N"/>
</dbReference>
<evidence type="ECO:0000256" key="2">
    <source>
        <dbReference type="ARBA" id="ARBA00006577"/>
    </source>
</evidence>
<evidence type="ECO:0000256" key="4">
    <source>
        <dbReference type="ARBA" id="ARBA00023235"/>
    </source>
</evidence>
<feature type="domain" description="PPIase FKBP-type" evidence="8">
    <location>
        <begin position="192"/>
        <end position="278"/>
    </location>
</feature>
<dbReference type="Gene3D" id="1.10.287.460">
    <property type="entry name" value="Peptidyl-prolyl cis-trans isomerase, FKBP-type, N-terminal domain"/>
    <property type="match status" value="2"/>
</dbReference>
<feature type="compositionally biased region" description="Low complexity" evidence="7">
    <location>
        <begin position="282"/>
        <end position="307"/>
    </location>
</feature>
<keyword evidence="3 5" id="KW-0697">Rotamase</keyword>
<evidence type="ECO:0000259" key="8">
    <source>
        <dbReference type="PROSITE" id="PS50059"/>
    </source>
</evidence>
<dbReference type="GO" id="GO:0006457">
    <property type="term" value="P:protein folding"/>
    <property type="evidence" value="ECO:0007669"/>
    <property type="project" value="InterPro"/>
</dbReference>
<dbReference type="InterPro" id="IPR036944">
    <property type="entry name" value="PPIase_FKBP_N_sf"/>
</dbReference>
<reference evidence="9 10" key="1">
    <citation type="submission" date="2020-07" db="EMBL/GenBank/DDBJ databases">
        <title>Moheibacter lacus sp. nov., a member of the family Flavobacteriaceae isolated from freshwater lake sediment.</title>
        <authorList>
            <person name="Liu Y."/>
        </authorList>
    </citation>
    <scope>NUCLEOTIDE SEQUENCE [LARGE SCALE GENOMIC DNA]</scope>
    <source>
        <strain evidence="9 10">BDHS18</strain>
    </source>
</reference>
<keyword evidence="4 5" id="KW-0413">Isomerase</keyword>
<dbReference type="PANTHER" id="PTHR43811:SF19">
    <property type="entry name" value="39 KDA FK506-BINDING NUCLEAR PROTEIN"/>
    <property type="match status" value="1"/>
</dbReference>
<comment type="catalytic activity">
    <reaction evidence="1 5 6">
        <text>[protein]-peptidylproline (omega=180) = [protein]-peptidylproline (omega=0)</text>
        <dbReference type="Rhea" id="RHEA:16237"/>
        <dbReference type="Rhea" id="RHEA-COMP:10747"/>
        <dbReference type="Rhea" id="RHEA-COMP:10748"/>
        <dbReference type="ChEBI" id="CHEBI:83833"/>
        <dbReference type="ChEBI" id="CHEBI:83834"/>
        <dbReference type="EC" id="5.2.1.8"/>
    </reaction>
</comment>
<proteinExistence type="inferred from homology"/>
<evidence type="ECO:0000313" key="10">
    <source>
        <dbReference type="Proteomes" id="UP000552241"/>
    </source>
</evidence>
<sequence length="307" mass="34104">MKKIITTVILAAVVVSCNKSGGSLGTVDKLENNDQKAGYAYGMNIGEQVMGYSESLKEDSLNYDELQKGLNDYLSGNVKTRDSYTSGMQIGKTIQDFLKMQKLEGVVDQKYIVQGLMDVLKKKKDPLFAKDSIDTFMRQYMQDNVTKIQTTNKEKGTKFLEEKKKDSKVKATESGLLYEVVTEGTGAMPTENSIVEVNYTGKTADGKEFDASKKGEPAKFPLRNVIAGWKEGLQLMKIGSKYKFYIPSELAYGEYGDQSGKIGPNEVLVFDVELISAEDAPAQSQQQPQLTPEQMQQLQQQMQAQGQ</sequence>
<evidence type="ECO:0000256" key="6">
    <source>
        <dbReference type="RuleBase" id="RU003915"/>
    </source>
</evidence>
<dbReference type="Proteomes" id="UP000552241">
    <property type="component" value="Unassembled WGS sequence"/>
</dbReference>
<dbReference type="EMBL" id="JACDZE010000001">
    <property type="protein sequence ID" value="MBA5629465.1"/>
    <property type="molecule type" value="Genomic_DNA"/>
</dbReference>
<evidence type="ECO:0000256" key="1">
    <source>
        <dbReference type="ARBA" id="ARBA00000971"/>
    </source>
</evidence>
<gene>
    <name evidence="9" type="ORF">HU137_06725</name>
</gene>
<accession>A0A838ZQI4</accession>
<dbReference type="Gene3D" id="3.10.50.40">
    <property type="match status" value="1"/>
</dbReference>
<dbReference type="SUPFAM" id="SSF54534">
    <property type="entry name" value="FKBP-like"/>
    <property type="match status" value="1"/>
</dbReference>
<dbReference type="Pfam" id="PF01346">
    <property type="entry name" value="FKBP_N"/>
    <property type="match status" value="1"/>
</dbReference>
<keyword evidence="10" id="KW-1185">Reference proteome</keyword>
<dbReference type="PROSITE" id="PS50059">
    <property type="entry name" value="FKBP_PPIASE"/>
    <property type="match status" value="1"/>
</dbReference>
<dbReference type="PROSITE" id="PS51257">
    <property type="entry name" value="PROKAR_LIPOPROTEIN"/>
    <property type="match status" value="1"/>
</dbReference>
<evidence type="ECO:0000313" key="9">
    <source>
        <dbReference type="EMBL" id="MBA5629465.1"/>
    </source>
</evidence>
<evidence type="ECO:0000256" key="5">
    <source>
        <dbReference type="PROSITE-ProRule" id="PRU00277"/>
    </source>
</evidence>